<name>A0A1I2UB69_9SPHI</name>
<organism evidence="1 2">
    <name type="scientific">Pedobacter insulae</name>
    <dbReference type="NCBI Taxonomy" id="414048"/>
    <lineage>
        <taxon>Bacteria</taxon>
        <taxon>Pseudomonadati</taxon>
        <taxon>Bacteroidota</taxon>
        <taxon>Sphingobacteriia</taxon>
        <taxon>Sphingobacteriales</taxon>
        <taxon>Sphingobacteriaceae</taxon>
        <taxon>Pedobacter</taxon>
    </lineage>
</organism>
<gene>
    <name evidence="1" type="ORF">SAMN04489864_10267</name>
</gene>
<evidence type="ECO:0008006" key="3">
    <source>
        <dbReference type="Google" id="ProtNLM"/>
    </source>
</evidence>
<keyword evidence="2" id="KW-1185">Reference proteome</keyword>
<dbReference type="AlphaFoldDB" id="A0A1I2UB69"/>
<evidence type="ECO:0000313" key="2">
    <source>
        <dbReference type="Proteomes" id="UP000199666"/>
    </source>
</evidence>
<protein>
    <recommendedName>
        <fullName evidence="3">Lipoprotein</fullName>
    </recommendedName>
</protein>
<dbReference type="RefSeq" id="WP_090992131.1">
    <property type="nucleotide sequence ID" value="NZ_FOPP01000002.1"/>
</dbReference>
<dbReference type="Proteomes" id="UP000199666">
    <property type="component" value="Unassembled WGS sequence"/>
</dbReference>
<dbReference type="OrthoDB" id="708590at2"/>
<dbReference type="EMBL" id="FOPP01000002">
    <property type="protein sequence ID" value="SFG74394.1"/>
    <property type="molecule type" value="Genomic_DNA"/>
</dbReference>
<dbReference type="STRING" id="414048.SAMN04489864_10267"/>
<reference evidence="1 2" key="1">
    <citation type="submission" date="2016-10" db="EMBL/GenBank/DDBJ databases">
        <authorList>
            <person name="de Groot N.N."/>
        </authorList>
    </citation>
    <scope>NUCLEOTIDE SEQUENCE [LARGE SCALE GENOMIC DNA]</scope>
    <source>
        <strain evidence="1 2">DSM 18684</strain>
    </source>
</reference>
<sequence length="130" mass="14992">MKRLLYLALLTLTFSGCKKESNPNLPDGTYVGTFSTLVDNKEKRTDFEVTLEAKRFTTTKGGAGRGSFEVVNSNQVTFVDELFYTANFDWNTILNGDYGYQIKGDSLLLNKYFLVQLKHNYYQYRLKKIK</sequence>
<proteinExistence type="predicted"/>
<evidence type="ECO:0000313" key="1">
    <source>
        <dbReference type="EMBL" id="SFG74394.1"/>
    </source>
</evidence>
<accession>A0A1I2UB69</accession>
<dbReference type="PROSITE" id="PS51257">
    <property type="entry name" value="PROKAR_LIPOPROTEIN"/>
    <property type="match status" value="1"/>
</dbReference>